<dbReference type="Proteomes" id="UP000189933">
    <property type="component" value="Unassembled WGS sequence"/>
</dbReference>
<comment type="catalytic activity">
    <reaction evidence="1 10">
        <text>2-(N(omega)-L-arginino)succinate = fumarate + L-arginine</text>
        <dbReference type="Rhea" id="RHEA:24020"/>
        <dbReference type="ChEBI" id="CHEBI:29806"/>
        <dbReference type="ChEBI" id="CHEBI:32682"/>
        <dbReference type="ChEBI" id="CHEBI:57472"/>
        <dbReference type="EC" id="4.3.2.1"/>
    </reaction>
</comment>
<keyword evidence="7 10" id="KW-0055">Arginine biosynthesis</keyword>
<evidence type="ECO:0000256" key="8">
    <source>
        <dbReference type="ARBA" id="ARBA00022605"/>
    </source>
</evidence>
<gene>
    <name evidence="10" type="primary">argH</name>
    <name evidence="13" type="ORF">SAMN02745885_01913</name>
</gene>
<organism evidence="13 14">
    <name type="scientific">Carboxydocella sporoproducens DSM 16521</name>
    <dbReference type="NCBI Taxonomy" id="1121270"/>
    <lineage>
        <taxon>Bacteria</taxon>
        <taxon>Bacillati</taxon>
        <taxon>Bacillota</taxon>
        <taxon>Clostridia</taxon>
        <taxon>Eubacteriales</taxon>
        <taxon>Clostridiales Family XVI. Incertae Sedis</taxon>
        <taxon>Carboxydocella</taxon>
    </lineage>
</organism>
<dbReference type="EMBL" id="FUXM01000024">
    <property type="protein sequence ID" value="SKA10221.1"/>
    <property type="molecule type" value="Genomic_DNA"/>
</dbReference>
<dbReference type="GO" id="GO:0005829">
    <property type="term" value="C:cytosol"/>
    <property type="evidence" value="ECO:0007669"/>
    <property type="project" value="TreeGrafter"/>
</dbReference>
<dbReference type="GO" id="GO:0004056">
    <property type="term" value="F:argininosuccinate lyase activity"/>
    <property type="evidence" value="ECO:0007669"/>
    <property type="project" value="UniProtKB-UniRule"/>
</dbReference>
<dbReference type="HAMAP" id="MF_00006">
    <property type="entry name" value="Arg_succ_lyase"/>
    <property type="match status" value="1"/>
</dbReference>
<dbReference type="Gene3D" id="1.10.275.10">
    <property type="entry name" value="Fumarase/aspartase (N-terminal domain)"/>
    <property type="match status" value="1"/>
</dbReference>
<evidence type="ECO:0000256" key="2">
    <source>
        <dbReference type="ARBA" id="ARBA00004496"/>
    </source>
</evidence>
<evidence type="ECO:0000259" key="12">
    <source>
        <dbReference type="Pfam" id="PF14698"/>
    </source>
</evidence>
<evidence type="ECO:0000256" key="10">
    <source>
        <dbReference type="HAMAP-Rule" id="MF_00006"/>
    </source>
</evidence>
<dbReference type="InterPro" id="IPR009049">
    <property type="entry name" value="Argininosuccinate_lyase"/>
</dbReference>
<evidence type="ECO:0000256" key="4">
    <source>
        <dbReference type="ARBA" id="ARBA00005552"/>
    </source>
</evidence>
<comment type="similarity">
    <text evidence="10">Belongs to the lyase 1 family. Argininosuccinate lyase subfamily.</text>
</comment>
<dbReference type="PANTHER" id="PTHR43814">
    <property type="entry name" value="ARGININOSUCCINATE LYASE"/>
    <property type="match status" value="1"/>
</dbReference>
<evidence type="ECO:0000313" key="14">
    <source>
        <dbReference type="Proteomes" id="UP000189933"/>
    </source>
</evidence>
<dbReference type="AlphaFoldDB" id="A0A1T4R3H0"/>
<dbReference type="PANTHER" id="PTHR43814:SF1">
    <property type="entry name" value="ARGININOSUCCINATE LYASE"/>
    <property type="match status" value="1"/>
</dbReference>
<reference evidence="14" key="1">
    <citation type="submission" date="2017-02" db="EMBL/GenBank/DDBJ databases">
        <authorList>
            <person name="Varghese N."/>
            <person name="Submissions S."/>
        </authorList>
    </citation>
    <scope>NUCLEOTIDE SEQUENCE [LARGE SCALE GENOMIC DNA]</scope>
    <source>
        <strain evidence="14">DSM 16521</strain>
    </source>
</reference>
<evidence type="ECO:0000256" key="3">
    <source>
        <dbReference type="ARBA" id="ARBA00004941"/>
    </source>
</evidence>
<keyword evidence="8 10" id="KW-0028">Amino-acid biosynthesis</keyword>
<keyword evidence="14" id="KW-1185">Reference proteome</keyword>
<dbReference type="InterPro" id="IPR024083">
    <property type="entry name" value="Fumarase/histidase_N"/>
</dbReference>
<dbReference type="InterPro" id="IPR008948">
    <property type="entry name" value="L-Aspartase-like"/>
</dbReference>
<dbReference type="FunFam" id="1.20.200.10:FF:000006">
    <property type="entry name" value="Argininosuccinate lyase"/>
    <property type="match status" value="1"/>
</dbReference>
<dbReference type="InterPro" id="IPR022761">
    <property type="entry name" value="Fumarate_lyase_N"/>
</dbReference>
<feature type="domain" description="Fumarate lyase N-terminal" evidence="11">
    <location>
        <begin position="7"/>
        <end position="301"/>
    </location>
</feature>
<dbReference type="PROSITE" id="PS00163">
    <property type="entry name" value="FUMARATE_LYASES"/>
    <property type="match status" value="1"/>
</dbReference>
<dbReference type="Gene3D" id="1.10.40.30">
    <property type="entry name" value="Fumarase/aspartase (C-terminal domain)"/>
    <property type="match status" value="1"/>
</dbReference>
<dbReference type="OrthoDB" id="9769623at2"/>
<evidence type="ECO:0000313" key="13">
    <source>
        <dbReference type="EMBL" id="SKA10221.1"/>
    </source>
</evidence>
<dbReference type="FunFam" id="1.10.40.30:FF:000001">
    <property type="entry name" value="Argininosuccinate lyase"/>
    <property type="match status" value="1"/>
</dbReference>
<dbReference type="FunFam" id="1.10.275.10:FF:000002">
    <property type="entry name" value="Argininosuccinate lyase"/>
    <property type="match status" value="1"/>
</dbReference>
<dbReference type="Pfam" id="PF14698">
    <property type="entry name" value="ASL_C2"/>
    <property type="match status" value="1"/>
</dbReference>
<dbReference type="PRINTS" id="PR00145">
    <property type="entry name" value="ARGSUCLYASE"/>
</dbReference>
<proteinExistence type="inferred from homology"/>
<dbReference type="GO" id="GO:0042450">
    <property type="term" value="P:L-arginine biosynthetic process via ornithine"/>
    <property type="evidence" value="ECO:0007669"/>
    <property type="project" value="UniProtKB-UniRule"/>
</dbReference>
<keyword evidence="6 10" id="KW-0963">Cytoplasm</keyword>
<dbReference type="InterPro" id="IPR000362">
    <property type="entry name" value="Fumarate_lyase_fam"/>
</dbReference>
<dbReference type="Gene3D" id="1.20.200.10">
    <property type="entry name" value="Fumarase/aspartase (Central domain)"/>
    <property type="match status" value="1"/>
</dbReference>
<name>A0A1T4R3H0_9FIRM</name>
<evidence type="ECO:0000256" key="1">
    <source>
        <dbReference type="ARBA" id="ARBA00000985"/>
    </source>
</evidence>
<keyword evidence="9 10" id="KW-0456">Lyase</keyword>
<dbReference type="UniPathway" id="UPA00068">
    <property type="reaction ID" value="UER00114"/>
</dbReference>
<dbReference type="CDD" id="cd01359">
    <property type="entry name" value="Argininosuccinate_lyase"/>
    <property type="match status" value="1"/>
</dbReference>
<accession>A0A1T4R3H0</accession>
<dbReference type="RefSeq" id="WP_078665947.1">
    <property type="nucleotide sequence ID" value="NZ_FUXM01000024.1"/>
</dbReference>
<evidence type="ECO:0000256" key="6">
    <source>
        <dbReference type="ARBA" id="ARBA00022490"/>
    </source>
</evidence>
<evidence type="ECO:0000259" key="11">
    <source>
        <dbReference type="Pfam" id="PF00206"/>
    </source>
</evidence>
<comment type="similarity">
    <text evidence="4">In the N-terminal section; belongs to the lyase 1 family. Argininosuccinate lyase subfamily.</text>
</comment>
<dbReference type="NCBIfam" id="TIGR00838">
    <property type="entry name" value="argH"/>
    <property type="match status" value="1"/>
</dbReference>
<dbReference type="Pfam" id="PF00206">
    <property type="entry name" value="Lyase_1"/>
    <property type="match status" value="1"/>
</dbReference>
<dbReference type="EC" id="4.3.2.1" evidence="5 10"/>
<sequence length="461" mass="51304">MGKLWGGRFAKTTDKLVEDFHSSIHFDQRLYRQDILGSIAHATMLGEQGIITPAEADQIIAGLKELLAEIEAGKVQFDVAAEDIHMNIEKLLTEKIGAVGKKLHTARSRNDQVALDIRLYLREEIGQVKHLLLELIETLLELAQQHTETVMPGYTHLQRAQPITLAHHLLAYIAMFQRDVERLQDVLKRVNVCPLGSGALAGTTFPLNRERVAELLDFPAITMNSLDAVSDRDFAIEFCAAASLLMMHLSRFSEEIILWSSSEFAFIELDDAFSTGSSIMPQKKNPDVAELVRGKTGRVYGDLMALLTVMKGLPLAYNKDMQEDKEALFDAIDTVKGCLLVFTPMLATMKVREDNMRKAAQGGFTNATDLADYLAKKGVPFREAHEIVGKAVLYCVEQGKALEEVTLEEYRQMSPVFAEDLYEAISIDYCVQARQVPGGPAPAAVRIALQQVEKWLAASRQ</sequence>
<evidence type="ECO:0000256" key="5">
    <source>
        <dbReference type="ARBA" id="ARBA00012338"/>
    </source>
</evidence>
<evidence type="ECO:0000256" key="7">
    <source>
        <dbReference type="ARBA" id="ARBA00022571"/>
    </source>
</evidence>
<protein>
    <recommendedName>
        <fullName evidence="5 10">Argininosuccinate lyase</fullName>
        <shortName evidence="10">ASAL</shortName>
        <ecNumber evidence="5 10">4.3.2.1</ecNumber>
    </recommendedName>
    <alternativeName>
        <fullName evidence="10">Arginosuccinase</fullName>
    </alternativeName>
</protein>
<dbReference type="InterPro" id="IPR020557">
    <property type="entry name" value="Fumarate_lyase_CS"/>
</dbReference>
<dbReference type="InterPro" id="IPR029419">
    <property type="entry name" value="Arg_succ_lyase_C"/>
</dbReference>
<evidence type="ECO:0000256" key="9">
    <source>
        <dbReference type="ARBA" id="ARBA00023239"/>
    </source>
</evidence>
<dbReference type="PRINTS" id="PR00149">
    <property type="entry name" value="FUMRATELYASE"/>
</dbReference>
<comment type="subcellular location">
    <subcellularLocation>
        <location evidence="2 10">Cytoplasm</location>
    </subcellularLocation>
</comment>
<comment type="pathway">
    <text evidence="3 10">Amino-acid biosynthesis; L-arginine biosynthesis; L-arginine from L-ornithine and carbamoyl phosphate: step 3/3.</text>
</comment>
<feature type="domain" description="Argininosuccinate lyase C-terminal" evidence="12">
    <location>
        <begin position="364"/>
        <end position="432"/>
    </location>
</feature>
<dbReference type="SUPFAM" id="SSF48557">
    <property type="entry name" value="L-aspartase-like"/>
    <property type="match status" value="1"/>
</dbReference>